<evidence type="ECO:0000313" key="1">
    <source>
        <dbReference type="EMBL" id="RZT02053.1"/>
    </source>
</evidence>
<name>A0A4Q7PMR8_9FIRM</name>
<accession>A0A4Q7PMR8</accession>
<evidence type="ECO:0000313" key="2">
    <source>
        <dbReference type="Proteomes" id="UP000292927"/>
    </source>
</evidence>
<proteinExistence type="predicted"/>
<dbReference type="AlphaFoldDB" id="A0A4Q7PMR8"/>
<protein>
    <submittedName>
        <fullName evidence="1">Uncharacterized protein</fullName>
    </submittedName>
</protein>
<reference evidence="1 2" key="1">
    <citation type="submission" date="2019-02" db="EMBL/GenBank/DDBJ databases">
        <title>Genomic Encyclopedia of Type Strains, Phase IV (KMG-IV): sequencing the most valuable type-strain genomes for metagenomic binning, comparative biology and taxonomic classification.</title>
        <authorList>
            <person name="Goeker M."/>
        </authorList>
    </citation>
    <scope>NUCLEOTIDE SEQUENCE [LARGE SCALE GENOMIC DNA]</scope>
    <source>
        <strain evidence="1 2">DSM 29486</strain>
    </source>
</reference>
<sequence length="252" mass="29209">MSELNKLTSHTKQGIMQELLEAVSESYQDLTPEGDHPSLQEISDQFDLNPLKVRKLLITAGVYESAVSDKVNRLFQSGKSIQELMDETGLSRASIHSYLPYVKAAYKGAETSETAERIRKYRERKRRLKALKEDMTEENLWNSVVAFQSYPFRTLSGLPFKYTLKAGRSGRLTKELWIDRRENSKSLAWSSVMLAFRNAQEIRGELERPKALGDIRGISYIYPIFWRFGIIRVPEKNAIQMEIQQRRTRKIE</sequence>
<organism evidence="1 2">
    <name type="scientific">Cuneatibacter caecimuris</name>
    <dbReference type="NCBI Taxonomy" id="1796618"/>
    <lineage>
        <taxon>Bacteria</taxon>
        <taxon>Bacillati</taxon>
        <taxon>Bacillota</taxon>
        <taxon>Clostridia</taxon>
        <taxon>Lachnospirales</taxon>
        <taxon>Lachnospiraceae</taxon>
        <taxon>Cuneatibacter</taxon>
    </lineage>
</organism>
<dbReference type="EMBL" id="SGXF01000001">
    <property type="protein sequence ID" value="RZT02053.1"/>
    <property type="molecule type" value="Genomic_DNA"/>
</dbReference>
<dbReference type="Proteomes" id="UP000292927">
    <property type="component" value="Unassembled WGS sequence"/>
</dbReference>
<comment type="caution">
    <text evidence="1">The sequence shown here is derived from an EMBL/GenBank/DDBJ whole genome shotgun (WGS) entry which is preliminary data.</text>
</comment>
<dbReference type="RefSeq" id="WP_243647463.1">
    <property type="nucleotide sequence ID" value="NZ_SGXF01000001.1"/>
</dbReference>
<keyword evidence="2" id="KW-1185">Reference proteome</keyword>
<gene>
    <name evidence="1" type="ORF">EV209_0157</name>
</gene>